<dbReference type="Proteomes" id="UP000013827">
    <property type="component" value="Unassembled WGS sequence"/>
</dbReference>
<dbReference type="InterPro" id="IPR036034">
    <property type="entry name" value="PDZ_sf"/>
</dbReference>
<evidence type="ECO:0000259" key="2">
    <source>
        <dbReference type="PROSITE" id="PS50106"/>
    </source>
</evidence>
<dbReference type="RefSeq" id="XP_005775427.1">
    <property type="nucleotide sequence ID" value="XM_005775370.1"/>
</dbReference>
<name>A0A0D3JHL3_EMIH1</name>
<proteinExistence type="predicted"/>
<dbReference type="EnsemblProtists" id="EOD22998">
    <property type="protein sequence ID" value="EOD22998"/>
    <property type="gene ID" value="EMIHUDRAFT_95597"/>
</dbReference>
<dbReference type="InterPro" id="IPR001478">
    <property type="entry name" value="PDZ"/>
</dbReference>
<dbReference type="PROSITE" id="PS50106">
    <property type="entry name" value="PDZ"/>
    <property type="match status" value="1"/>
</dbReference>
<evidence type="ECO:0000313" key="3">
    <source>
        <dbReference type="EnsemblProtists" id="EOD22998"/>
    </source>
</evidence>
<dbReference type="Gene3D" id="2.30.42.10">
    <property type="match status" value="1"/>
</dbReference>
<reference evidence="4" key="1">
    <citation type="journal article" date="2013" name="Nature">
        <title>Pan genome of the phytoplankton Emiliania underpins its global distribution.</title>
        <authorList>
            <person name="Read B.A."/>
            <person name="Kegel J."/>
            <person name="Klute M.J."/>
            <person name="Kuo A."/>
            <person name="Lefebvre S.C."/>
            <person name="Maumus F."/>
            <person name="Mayer C."/>
            <person name="Miller J."/>
            <person name="Monier A."/>
            <person name="Salamov A."/>
            <person name="Young J."/>
            <person name="Aguilar M."/>
            <person name="Claverie J.M."/>
            <person name="Frickenhaus S."/>
            <person name="Gonzalez K."/>
            <person name="Herman E.K."/>
            <person name="Lin Y.C."/>
            <person name="Napier J."/>
            <person name="Ogata H."/>
            <person name="Sarno A.F."/>
            <person name="Shmutz J."/>
            <person name="Schroeder D."/>
            <person name="de Vargas C."/>
            <person name="Verret F."/>
            <person name="von Dassow P."/>
            <person name="Valentin K."/>
            <person name="Van de Peer Y."/>
            <person name="Wheeler G."/>
            <person name="Dacks J.B."/>
            <person name="Delwiche C.F."/>
            <person name="Dyhrman S.T."/>
            <person name="Glockner G."/>
            <person name="John U."/>
            <person name="Richards T."/>
            <person name="Worden A.Z."/>
            <person name="Zhang X."/>
            <person name="Grigoriev I.V."/>
            <person name="Allen A.E."/>
            <person name="Bidle K."/>
            <person name="Borodovsky M."/>
            <person name="Bowler C."/>
            <person name="Brownlee C."/>
            <person name="Cock J.M."/>
            <person name="Elias M."/>
            <person name="Gladyshev V.N."/>
            <person name="Groth M."/>
            <person name="Guda C."/>
            <person name="Hadaegh A."/>
            <person name="Iglesias-Rodriguez M.D."/>
            <person name="Jenkins J."/>
            <person name="Jones B.M."/>
            <person name="Lawson T."/>
            <person name="Leese F."/>
            <person name="Lindquist E."/>
            <person name="Lobanov A."/>
            <person name="Lomsadze A."/>
            <person name="Malik S.B."/>
            <person name="Marsh M.E."/>
            <person name="Mackinder L."/>
            <person name="Mock T."/>
            <person name="Mueller-Roeber B."/>
            <person name="Pagarete A."/>
            <person name="Parker M."/>
            <person name="Probert I."/>
            <person name="Quesneville H."/>
            <person name="Raines C."/>
            <person name="Rensing S.A."/>
            <person name="Riano-Pachon D.M."/>
            <person name="Richier S."/>
            <person name="Rokitta S."/>
            <person name="Shiraiwa Y."/>
            <person name="Soanes D.M."/>
            <person name="van der Giezen M."/>
            <person name="Wahlund T.M."/>
            <person name="Williams B."/>
            <person name="Wilson W."/>
            <person name="Wolfe G."/>
            <person name="Wurch L.L."/>
        </authorList>
    </citation>
    <scope>NUCLEOTIDE SEQUENCE</scope>
</reference>
<sequence length="249" mass="25421">MAGPPITFDPACPYRTLCWARSRPVTGEAERHEVLQFAVPTSRLEKITAAAKQAKLDLDRDRASAALPPAPAAAGLASGVAATGPAGLAPGAAATGTGTGPAASDTAASAAPAADPPTESPLTIATPMLEISTNVVIATYDSAGWRLLWREEARPERKGGTLGISVDPNNHQITNVVEGGAGDTAGLCVGDFIAEVNGKSTTGGSFGKLLPAAATAEIRLRLIRVQAVAKHTDVRKQETVAHTSRSTSD</sequence>
<feature type="domain" description="PDZ" evidence="2">
    <location>
        <begin position="158"/>
        <end position="203"/>
    </location>
</feature>
<reference evidence="3" key="2">
    <citation type="submission" date="2024-10" db="UniProtKB">
        <authorList>
            <consortium name="EnsemblProtists"/>
        </authorList>
    </citation>
    <scope>IDENTIFICATION</scope>
</reference>
<dbReference type="SUPFAM" id="SSF50156">
    <property type="entry name" value="PDZ domain-like"/>
    <property type="match status" value="1"/>
</dbReference>
<feature type="region of interest" description="Disordered" evidence="1">
    <location>
        <begin position="92"/>
        <end position="122"/>
    </location>
</feature>
<organism evidence="3 4">
    <name type="scientific">Emiliania huxleyi (strain CCMP1516)</name>
    <dbReference type="NCBI Taxonomy" id="280463"/>
    <lineage>
        <taxon>Eukaryota</taxon>
        <taxon>Haptista</taxon>
        <taxon>Haptophyta</taxon>
        <taxon>Prymnesiophyceae</taxon>
        <taxon>Isochrysidales</taxon>
        <taxon>Noelaerhabdaceae</taxon>
        <taxon>Emiliania</taxon>
    </lineage>
</organism>
<dbReference type="PaxDb" id="2903-EOD22998"/>
<dbReference type="Pfam" id="PF00595">
    <property type="entry name" value="PDZ"/>
    <property type="match status" value="1"/>
</dbReference>
<dbReference type="GeneID" id="17268545"/>
<dbReference type="SMART" id="SM00228">
    <property type="entry name" value="PDZ"/>
    <property type="match status" value="1"/>
</dbReference>
<accession>A0A0D3JHL3</accession>
<feature type="compositionally biased region" description="Low complexity" evidence="1">
    <location>
        <begin position="92"/>
        <end position="113"/>
    </location>
</feature>
<keyword evidence="4" id="KW-1185">Reference proteome</keyword>
<evidence type="ECO:0000256" key="1">
    <source>
        <dbReference type="SAM" id="MobiDB-lite"/>
    </source>
</evidence>
<dbReference type="AlphaFoldDB" id="A0A0D3JHL3"/>
<protein>
    <recommendedName>
        <fullName evidence="2">PDZ domain-containing protein</fullName>
    </recommendedName>
</protein>
<dbReference type="KEGG" id="ehx:EMIHUDRAFT_95597"/>
<dbReference type="HOGENOM" id="CLU_1117435_0_0_1"/>
<dbReference type="CDD" id="cd00136">
    <property type="entry name" value="PDZ_canonical"/>
    <property type="match status" value="1"/>
</dbReference>
<evidence type="ECO:0000313" key="4">
    <source>
        <dbReference type="Proteomes" id="UP000013827"/>
    </source>
</evidence>